<keyword evidence="5" id="KW-0812">Transmembrane</keyword>
<evidence type="ECO:0000256" key="3">
    <source>
        <dbReference type="ARBA" id="ARBA00012663"/>
    </source>
</evidence>
<reference evidence="7" key="1">
    <citation type="journal article" date="2023" name="IScience">
        <title>Live-bearing cockroach genome reveals convergent evolutionary mechanisms linked to viviparity in insects and beyond.</title>
        <authorList>
            <person name="Fouks B."/>
            <person name="Harrison M.C."/>
            <person name="Mikhailova A.A."/>
            <person name="Marchal E."/>
            <person name="English S."/>
            <person name="Carruthers M."/>
            <person name="Jennings E.C."/>
            <person name="Chiamaka E.L."/>
            <person name="Frigard R.A."/>
            <person name="Pippel M."/>
            <person name="Attardo G.M."/>
            <person name="Benoit J.B."/>
            <person name="Bornberg-Bauer E."/>
            <person name="Tobe S.S."/>
        </authorList>
    </citation>
    <scope>NUCLEOTIDE SEQUENCE</scope>
    <source>
        <strain evidence="7">Stay&amp;Tobe</strain>
    </source>
</reference>
<evidence type="ECO:0000313" key="8">
    <source>
        <dbReference type="Proteomes" id="UP001233999"/>
    </source>
</evidence>
<protein>
    <recommendedName>
        <fullName evidence="3">beta-N-acetylhexosaminidase</fullName>
        <ecNumber evidence="3">3.2.1.52</ecNumber>
    </recommendedName>
</protein>
<dbReference type="SUPFAM" id="SSF51445">
    <property type="entry name" value="(Trans)glycosidases"/>
    <property type="match status" value="1"/>
</dbReference>
<dbReference type="PANTHER" id="PTHR21040">
    <property type="entry name" value="BCDNA.GH04120"/>
    <property type="match status" value="1"/>
</dbReference>
<dbReference type="GO" id="GO:0004563">
    <property type="term" value="F:beta-N-acetylhexosaminidase activity"/>
    <property type="evidence" value="ECO:0007669"/>
    <property type="project" value="UniProtKB-EC"/>
</dbReference>
<dbReference type="EMBL" id="JASPKZ010003794">
    <property type="protein sequence ID" value="KAJ9592969.1"/>
    <property type="molecule type" value="Genomic_DNA"/>
</dbReference>
<gene>
    <name evidence="7" type="ORF">L9F63_015339</name>
</gene>
<dbReference type="GO" id="GO:0005975">
    <property type="term" value="P:carbohydrate metabolic process"/>
    <property type="evidence" value="ECO:0007669"/>
    <property type="project" value="InterPro"/>
</dbReference>
<evidence type="ECO:0000256" key="5">
    <source>
        <dbReference type="SAM" id="Phobius"/>
    </source>
</evidence>
<dbReference type="CDD" id="cd06565">
    <property type="entry name" value="GH20_GcnA-like"/>
    <property type="match status" value="1"/>
</dbReference>
<keyword evidence="5" id="KW-1133">Transmembrane helix</keyword>
<evidence type="ECO:0000256" key="2">
    <source>
        <dbReference type="ARBA" id="ARBA00006285"/>
    </source>
</evidence>
<comment type="similarity">
    <text evidence="2">Belongs to the glycosyl hydrolase 20 family.</text>
</comment>
<reference evidence="7" key="2">
    <citation type="submission" date="2023-05" db="EMBL/GenBank/DDBJ databases">
        <authorList>
            <person name="Fouks B."/>
        </authorList>
    </citation>
    <scope>NUCLEOTIDE SEQUENCE</scope>
    <source>
        <strain evidence="7">Stay&amp;Tobe</strain>
        <tissue evidence="7">Testes</tissue>
    </source>
</reference>
<dbReference type="AlphaFoldDB" id="A0AAD8A5R2"/>
<dbReference type="PANTHER" id="PTHR21040:SF13">
    <property type="entry name" value="BETA-N-ACETYLHEXOSAMINIDASE"/>
    <property type="match status" value="1"/>
</dbReference>
<keyword evidence="4" id="KW-0378">Hydrolase</keyword>
<feature type="domain" description="Glycoside hydrolase family 20 catalytic" evidence="6">
    <location>
        <begin position="178"/>
        <end position="320"/>
    </location>
</feature>
<evidence type="ECO:0000259" key="6">
    <source>
        <dbReference type="Pfam" id="PF00728"/>
    </source>
</evidence>
<evidence type="ECO:0000256" key="4">
    <source>
        <dbReference type="ARBA" id="ARBA00022801"/>
    </source>
</evidence>
<dbReference type="Gene3D" id="3.20.20.80">
    <property type="entry name" value="Glycosidases"/>
    <property type="match status" value="1"/>
</dbReference>
<keyword evidence="5" id="KW-0472">Membrane</keyword>
<evidence type="ECO:0000313" key="7">
    <source>
        <dbReference type="EMBL" id="KAJ9592969.1"/>
    </source>
</evidence>
<sequence length="607" mass="69910">MWRIRGRTQMTIIVMTIATLILILYRMSTNDVAATNITKESQVQLDDSGYSTVPENIDQFAKRRAMESNILNDIKGHRKYEDRNQRIMFPNGLGLHTNENEVIHTDNMKQNSDGTWNNGLPTFKGARIVHLDLKGAPPRVSYYEEFFPLIRNLGATGVLIEYEDMFPFNGPLLQDLPAYNAYSISDIKRILHLAASNDLQVIPLIQTFGHLEFLLKLQRFMELREVQKYPQFTFPNKFCKSHRITVCVVHQIVALHPGIKYLHIGCDEVYYLGECVRCGLMMVDHQWSKKQLFLHHQGSPIRYIREKHREIVPLTWDDEFRDLSASELVEWGIPKLLEPVVWKYTPDVVNSIASEVWNKYAAVFPAVWIASAFKGATGSDKYITDISENHHSWMDIISLYSSQLKFKGIFITGWQRYDHFSVLCELLPIGIPSLASALAYIQSENRGMTVVPRHVLDLLKCDGSLPMSPGSGRTRCNFPGAEILEAVERLYLLQMNVDRMLADSTLKGWMTSYNIEHGFSSPSHVEHATAELDRCKMELTYIERDVRSAMSDVYDRYTISEWVSTFLRPLDIQLQTLWDAREKLLSRTHWPKRPLDILKPSSIAHNL</sequence>
<dbReference type="Pfam" id="PF00728">
    <property type="entry name" value="Glyco_hydro_20"/>
    <property type="match status" value="1"/>
</dbReference>
<dbReference type="EC" id="3.2.1.52" evidence="3"/>
<feature type="transmembrane region" description="Helical" evidence="5">
    <location>
        <begin position="12"/>
        <end position="28"/>
    </location>
</feature>
<proteinExistence type="inferred from homology"/>
<keyword evidence="8" id="KW-1185">Reference proteome</keyword>
<evidence type="ECO:0000256" key="1">
    <source>
        <dbReference type="ARBA" id="ARBA00001231"/>
    </source>
</evidence>
<accession>A0AAD8A5R2</accession>
<dbReference type="InterPro" id="IPR038901">
    <property type="entry name" value="HEXDC-like"/>
</dbReference>
<comment type="caution">
    <text evidence="7">The sequence shown here is derived from an EMBL/GenBank/DDBJ whole genome shotgun (WGS) entry which is preliminary data.</text>
</comment>
<dbReference type="InterPro" id="IPR015883">
    <property type="entry name" value="Glyco_hydro_20_cat"/>
</dbReference>
<comment type="catalytic activity">
    <reaction evidence="1">
        <text>Hydrolysis of terminal non-reducing N-acetyl-D-hexosamine residues in N-acetyl-beta-D-hexosaminides.</text>
        <dbReference type="EC" id="3.2.1.52"/>
    </reaction>
</comment>
<organism evidence="7 8">
    <name type="scientific">Diploptera punctata</name>
    <name type="common">Pacific beetle cockroach</name>
    <dbReference type="NCBI Taxonomy" id="6984"/>
    <lineage>
        <taxon>Eukaryota</taxon>
        <taxon>Metazoa</taxon>
        <taxon>Ecdysozoa</taxon>
        <taxon>Arthropoda</taxon>
        <taxon>Hexapoda</taxon>
        <taxon>Insecta</taxon>
        <taxon>Pterygota</taxon>
        <taxon>Neoptera</taxon>
        <taxon>Polyneoptera</taxon>
        <taxon>Dictyoptera</taxon>
        <taxon>Blattodea</taxon>
        <taxon>Blaberoidea</taxon>
        <taxon>Blaberidae</taxon>
        <taxon>Diplopterinae</taxon>
        <taxon>Diploptera</taxon>
    </lineage>
</organism>
<dbReference type="InterPro" id="IPR017853">
    <property type="entry name" value="GH"/>
</dbReference>
<dbReference type="Proteomes" id="UP001233999">
    <property type="component" value="Unassembled WGS sequence"/>
</dbReference>
<name>A0AAD8A5R2_DIPPU</name>